<feature type="compositionally biased region" description="Basic residues" evidence="2">
    <location>
        <begin position="22"/>
        <end position="34"/>
    </location>
</feature>
<gene>
    <name evidence="3" type="ORF">C8A00DRAFT_42763</name>
</gene>
<reference evidence="3" key="1">
    <citation type="journal article" date="2023" name="Mol. Phylogenet. Evol.">
        <title>Genome-scale phylogeny and comparative genomics of the fungal order Sordariales.</title>
        <authorList>
            <person name="Hensen N."/>
            <person name="Bonometti L."/>
            <person name="Westerberg I."/>
            <person name="Brannstrom I.O."/>
            <person name="Guillou S."/>
            <person name="Cros-Aarteil S."/>
            <person name="Calhoun S."/>
            <person name="Haridas S."/>
            <person name="Kuo A."/>
            <person name="Mondo S."/>
            <person name="Pangilinan J."/>
            <person name="Riley R."/>
            <person name="LaButti K."/>
            <person name="Andreopoulos B."/>
            <person name="Lipzen A."/>
            <person name="Chen C."/>
            <person name="Yan M."/>
            <person name="Daum C."/>
            <person name="Ng V."/>
            <person name="Clum A."/>
            <person name="Steindorff A."/>
            <person name="Ohm R.A."/>
            <person name="Martin F."/>
            <person name="Silar P."/>
            <person name="Natvig D.O."/>
            <person name="Lalanne C."/>
            <person name="Gautier V."/>
            <person name="Ament-Velasquez S.L."/>
            <person name="Kruys A."/>
            <person name="Hutchinson M.I."/>
            <person name="Powell A.J."/>
            <person name="Barry K."/>
            <person name="Miller A.N."/>
            <person name="Grigoriev I.V."/>
            <person name="Debuchy R."/>
            <person name="Gladieux P."/>
            <person name="Hiltunen Thoren M."/>
            <person name="Johannesson H."/>
        </authorList>
    </citation>
    <scope>NUCLEOTIDE SEQUENCE</scope>
    <source>
        <strain evidence="3">CBS 538.74</strain>
    </source>
</reference>
<dbReference type="Proteomes" id="UP001302745">
    <property type="component" value="Unassembled WGS sequence"/>
</dbReference>
<feature type="coiled-coil region" evidence="1">
    <location>
        <begin position="86"/>
        <end position="218"/>
    </location>
</feature>
<evidence type="ECO:0000256" key="1">
    <source>
        <dbReference type="SAM" id="Coils"/>
    </source>
</evidence>
<dbReference type="SUPFAM" id="SSF90257">
    <property type="entry name" value="Myosin rod fragments"/>
    <property type="match status" value="1"/>
</dbReference>
<keyword evidence="1" id="KW-0175">Coiled coil</keyword>
<proteinExistence type="predicted"/>
<feature type="region of interest" description="Disordered" evidence="2">
    <location>
        <begin position="19"/>
        <end position="40"/>
    </location>
</feature>
<comment type="caution">
    <text evidence="3">The sequence shown here is derived from an EMBL/GenBank/DDBJ whole genome shotgun (WGS) entry which is preliminary data.</text>
</comment>
<evidence type="ECO:0000256" key="2">
    <source>
        <dbReference type="SAM" id="MobiDB-lite"/>
    </source>
</evidence>
<organism evidence="3 4">
    <name type="scientific">Chaetomidium leptoderma</name>
    <dbReference type="NCBI Taxonomy" id="669021"/>
    <lineage>
        <taxon>Eukaryota</taxon>
        <taxon>Fungi</taxon>
        <taxon>Dikarya</taxon>
        <taxon>Ascomycota</taxon>
        <taxon>Pezizomycotina</taxon>
        <taxon>Sordariomycetes</taxon>
        <taxon>Sordariomycetidae</taxon>
        <taxon>Sordariales</taxon>
        <taxon>Chaetomiaceae</taxon>
        <taxon>Chaetomidium</taxon>
    </lineage>
</organism>
<name>A0AAN6VQC7_9PEZI</name>
<evidence type="ECO:0000313" key="3">
    <source>
        <dbReference type="EMBL" id="KAK4154470.1"/>
    </source>
</evidence>
<evidence type="ECO:0000313" key="4">
    <source>
        <dbReference type="Proteomes" id="UP001302745"/>
    </source>
</evidence>
<keyword evidence="4" id="KW-1185">Reference proteome</keyword>
<accession>A0AAN6VQC7</accession>
<protein>
    <submittedName>
        <fullName evidence="3">Uncharacterized protein</fullName>
    </submittedName>
</protein>
<dbReference type="EMBL" id="MU856911">
    <property type="protein sequence ID" value="KAK4154470.1"/>
    <property type="molecule type" value="Genomic_DNA"/>
</dbReference>
<dbReference type="AlphaFoldDB" id="A0AAN6VQC7"/>
<sequence length="224" mass="26748">MTGRTRRVYFEDEIRERETNVRRTRGQSHSRGRGRSASADRVHSIYDDNFADNLADMQGRERVVGRDAYDELLRDNQILRIELRGREDDQAYIVQLQRDNAELKRENRELRQSVNYNSDNDARKDGKLSSLRKKYAKLEVEVSDLKTKAAEWKTKATDWRKLYDDVNRRFAEMKRQTEDAQRRIEIVRTNITLIEAAKVRLEQENATLKRDLGLEERLRRRQNY</sequence>
<reference evidence="3" key="2">
    <citation type="submission" date="2023-05" db="EMBL/GenBank/DDBJ databases">
        <authorList>
            <consortium name="Lawrence Berkeley National Laboratory"/>
            <person name="Steindorff A."/>
            <person name="Hensen N."/>
            <person name="Bonometti L."/>
            <person name="Westerberg I."/>
            <person name="Brannstrom I.O."/>
            <person name="Guillou S."/>
            <person name="Cros-Aarteil S."/>
            <person name="Calhoun S."/>
            <person name="Haridas S."/>
            <person name="Kuo A."/>
            <person name="Mondo S."/>
            <person name="Pangilinan J."/>
            <person name="Riley R."/>
            <person name="Labutti K."/>
            <person name="Andreopoulos B."/>
            <person name="Lipzen A."/>
            <person name="Chen C."/>
            <person name="Yanf M."/>
            <person name="Daum C."/>
            <person name="Ng V."/>
            <person name="Clum A."/>
            <person name="Ohm R."/>
            <person name="Martin F."/>
            <person name="Silar P."/>
            <person name="Natvig D."/>
            <person name="Lalanne C."/>
            <person name="Gautier V."/>
            <person name="Ament-Velasquez S.L."/>
            <person name="Kruys A."/>
            <person name="Hutchinson M.I."/>
            <person name="Powell A.J."/>
            <person name="Barry K."/>
            <person name="Miller A.N."/>
            <person name="Grigoriev I.V."/>
            <person name="Debuchy R."/>
            <person name="Gladieux P."/>
            <person name="Thoren M.H."/>
            <person name="Johannesson H."/>
        </authorList>
    </citation>
    <scope>NUCLEOTIDE SEQUENCE</scope>
    <source>
        <strain evidence="3">CBS 538.74</strain>
    </source>
</reference>